<dbReference type="AlphaFoldDB" id="A0A2G9Y933"/>
<dbReference type="InterPro" id="IPR011990">
    <property type="entry name" value="TPR-like_helical_dom_sf"/>
</dbReference>
<keyword evidence="4 5" id="KW-0472">Membrane</keyword>
<name>A0A2G9Y933_9BACT</name>
<dbReference type="Proteomes" id="UP000231025">
    <property type="component" value="Unassembled WGS sequence"/>
</dbReference>
<accession>A0A2G9Y933</accession>
<evidence type="ECO:0000256" key="4">
    <source>
        <dbReference type="ARBA" id="ARBA00023136"/>
    </source>
</evidence>
<evidence type="ECO:0000256" key="5">
    <source>
        <dbReference type="SAM" id="Phobius"/>
    </source>
</evidence>
<feature type="transmembrane region" description="Helical" evidence="5">
    <location>
        <begin position="457"/>
        <end position="483"/>
    </location>
</feature>
<keyword evidence="2 5" id="KW-0812">Transmembrane</keyword>
<evidence type="ECO:0000256" key="1">
    <source>
        <dbReference type="ARBA" id="ARBA00004141"/>
    </source>
</evidence>
<feature type="transmembrane region" description="Helical" evidence="5">
    <location>
        <begin position="96"/>
        <end position="115"/>
    </location>
</feature>
<evidence type="ECO:0000256" key="3">
    <source>
        <dbReference type="ARBA" id="ARBA00022989"/>
    </source>
</evidence>
<feature type="transmembrane region" description="Helical" evidence="5">
    <location>
        <begin position="212"/>
        <end position="228"/>
    </location>
</feature>
<feature type="domain" description="O-antigen ligase-related" evidence="6">
    <location>
        <begin position="218"/>
        <end position="372"/>
    </location>
</feature>
<dbReference type="Pfam" id="PF04932">
    <property type="entry name" value="Wzy_C"/>
    <property type="match status" value="1"/>
</dbReference>
<dbReference type="InterPro" id="IPR051533">
    <property type="entry name" value="WaaL-like"/>
</dbReference>
<feature type="transmembrane region" description="Helical" evidence="5">
    <location>
        <begin position="263"/>
        <end position="283"/>
    </location>
</feature>
<dbReference type="Gene3D" id="1.25.40.10">
    <property type="entry name" value="Tetratricopeptide repeat domain"/>
    <property type="match status" value="1"/>
</dbReference>
<protein>
    <recommendedName>
        <fullName evidence="6">O-antigen ligase-related domain-containing protein</fullName>
    </recommendedName>
</protein>
<evidence type="ECO:0000259" key="6">
    <source>
        <dbReference type="Pfam" id="PF04932"/>
    </source>
</evidence>
<evidence type="ECO:0000256" key="2">
    <source>
        <dbReference type="ARBA" id="ARBA00022692"/>
    </source>
</evidence>
<keyword evidence="3 5" id="KW-1133">Transmembrane helix</keyword>
<organism evidence="7 8">
    <name type="scientific">Candidatus Roizmanbacteria bacterium CG23_combo_of_CG06-09_8_20_14_all_35_49</name>
    <dbReference type="NCBI Taxonomy" id="1974863"/>
    <lineage>
        <taxon>Bacteria</taxon>
        <taxon>Candidatus Roizmaniibacteriota</taxon>
    </lineage>
</organism>
<evidence type="ECO:0000313" key="8">
    <source>
        <dbReference type="Proteomes" id="UP000231025"/>
    </source>
</evidence>
<dbReference type="InterPro" id="IPR007016">
    <property type="entry name" value="O-antigen_ligase-rel_domated"/>
</dbReference>
<feature type="transmembrane region" description="Helical" evidence="5">
    <location>
        <begin position="67"/>
        <end position="84"/>
    </location>
</feature>
<comment type="caution">
    <text evidence="7">The sequence shown here is derived from an EMBL/GenBank/DDBJ whole genome shotgun (WGS) entry which is preliminary data.</text>
</comment>
<feature type="transmembrane region" description="Helical" evidence="5">
    <location>
        <begin position="404"/>
        <end position="437"/>
    </location>
</feature>
<evidence type="ECO:0000313" key="7">
    <source>
        <dbReference type="EMBL" id="PIP15253.1"/>
    </source>
</evidence>
<comment type="subcellular location">
    <subcellularLocation>
        <location evidence="1">Membrane</location>
        <topology evidence="1">Multi-pass membrane protein</topology>
    </subcellularLocation>
</comment>
<dbReference type="SUPFAM" id="SSF48452">
    <property type="entry name" value="TPR-like"/>
    <property type="match status" value="1"/>
</dbReference>
<dbReference type="GO" id="GO:0016020">
    <property type="term" value="C:membrane"/>
    <property type="evidence" value="ECO:0007669"/>
    <property type="project" value="UniProtKB-SubCell"/>
</dbReference>
<dbReference type="PANTHER" id="PTHR37422:SF17">
    <property type="entry name" value="O-ANTIGEN LIGASE"/>
    <property type="match status" value="1"/>
</dbReference>
<reference evidence="7 8" key="1">
    <citation type="submission" date="2017-09" db="EMBL/GenBank/DDBJ databases">
        <title>Depth-based differentiation of microbial function through sediment-hosted aquifers and enrichment of novel symbionts in the deep terrestrial subsurface.</title>
        <authorList>
            <person name="Probst A.J."/>
            <person name="Ladd B."/>
            <person name="Jarett J.K."/>
            <person name="Geller-Mcgrath D.E."/>
            <person name="Sieber C.M."/>
            <person name="Emerson J.B."/>
            <person name="Anantharaman K."/>
            <person name="Thomas B.C."/>
            <person name="Malmstrom R."/>
            <person name="Stieglmeier M."/>
            <person name="Klingl A."/>
            <person name="Woyke T."/>
            <person name="Ryan C.M."/>
            <person name="Banfield J.F."/>
        </authorList>
    </citation>
    <scope>NUCLEOTIDE SEQUENCE [LARGE SCALE GENOMIC DNA]</scope>
    <source>
        <strain evidence="7">CG23_combo_of_CG06-09_8_20_14_all_35_49</strain>
    </source>
</reference>
<feature type="transmembrane region" description="Helical" evidence="5">
    <location>
        <begin position="234"/>
        <end position="251"/>
    </location>
</feature>
<feature type="transmembrane region" description="Helical" evidence="5">
    <location>
        <begin position="360"/>
        <end position="384"/>
    </location>
</feature>
<feature type="transmembrane region" description="Helical" evidence="5">
    <location>
        <begin position="37"/>
        <end position="55"/>
    </location>
</feature>
<proteinExistence type="predicted"/>
<dbReference type="EMBL" id="PCRE01000011">
    <property type="protein sequence ID" value="PIP15253.1"/>
    <property type="molecule type" value="Genomic_DNA"/>
</dbReference>
<sequence>MINKILQFLYCLLFLLTPLIMLPNTSELFEFNKMLFIYLITVLIAFFWLLKMIFAKKIIFNKTPLDAAIFLFLLSQVLSTVFSIDRHTSLFGYYGRFNGGLLSILSYIILFYGFVSNQVDFKKILKISLLSSILVILWGLPGKFGHDLTCLIFMKRFDNLCWSTETNVFNPAERMFSTLGQPNWLGAYLAINFFIGIYFLINQYQISKIKNIYLPAIYLLLNFLTILFTKSRSALISVVIGLLIFFVYRYFSLIKKILIKYKFFLLLICIIFLFSIFYFRNYFPISNNHSPTSNPSVTESLDIRKIVWKGAIDLGRKYPLFGTGVETFAYSYYFVRPKEHNLTSEWDFIYNKAHNEYLNYLATTGFIGIGSYLLLIFSFIYYSLKISNFKFQILNQFQNPKYPFLLLAWLTILITNFFGFSTTTINLFFYLIPAFIVSLRGTSEASDEAISSKNLNVYQWGVLFLLLSSTLYLLFSISIYWLADSYYAKALQYLNPQSNSYQQAVYDLERAYSLRKEPVYADRLSTALAYFSVLASYQKEKEIAKKLITTSQYYNEMSLKSSPANILYWKTKVKNQLLFYQSTLDKKELHKGIESLNQAVKLSPNDPKLFYYLSFFYQTLVLEDQALRNINRSIELKPNYQEAIDFKTELLKKVKD</sequence>
<feature type="transmembrane region" description="Helical" evidence="5">
    <location>
        <begin position="127"/>
        <end position="144"/>
    </location>
</feature>
<dbReference type="PANTHER" id="PTHR37422">
    <property type="entry name" value="TEICHURONIC ACID BIOSYNTHESIS PROTEIN TUAE"/>
    <property type="match status" value="1"/>
</dbReference>
<feature type="transmembrane region" description="Helical" evidence="5">
    <location>
        <begin position="184"/>
        <end position="200"/>
    </location>
</feature>
<gene>
    <name evidence="7" type="ORF">COX47_00640</name>
</gene>